<evidence type="ECO:0000256" key="6">
    <source>
        <dbReference type="ARBA" id="ARBA00022839"/>
    </source>
</evidence>
<evidence type="ECO:0000256" key="3">
    <source>
        <dbReference type="ARBA" id="ARBA00022722"/>
    </source>
</evidence>
<comment type="subcellular location">
    <subcellularLocation>
        <location evidence="1">Nucleus</location>
    </subcellularLocation>
</comment>
<gene>
    <name evidence="15" type="ORF">Dbus_chr3Rg850</name>
</gene>
<dbReference type="PANTHER" id="PTHR13620:SF109">
    <property type="entry name" value="3'-5' EXONUCLEASE"/>
    <property type="match status" value="1"/>
</dbReference>
<feature type="region of interest" description="Disordered" evidence="13">
    <location>
        <begin position="31"/>
        <end position="122"/>
    </location>
</feature>
<keyword evidence="5" id="KW-0378">Hydrolase</keyword>
<dbReference type="SMR" id="A0A0M4F3D8"/>
<dbReference type="GO" id="GO:0008408">
    <property type="term" value="F:3'-5' exonuclease activity"/>
    <property type="evidence" value="ECO:0007669"/>
    <property type="project" value="InterPro"/>
</dbReference>
<dbReference type="Pfam" id="PF01612">
    <property type="entry name" value="DNA_pol_A_exo1"/>
    <property type="match status" value="1"/>
</dbReference>
<dbReference type="GO" id="GO:0005634">
    <property type="term" value="C:nucleus"/>
    <property type="evidence" value="ECO:0007669"/>
    <property type="project" value="UniProtKB-SubCell"/>
</dbReference>
<dbReference type="InterPro" id="IPR051132">
    <property type="entry name" value="3-5_Exonuclease_domain"/>
</dbReference>
<evidence type="ECO:0000256" key="9">
    <source>
        <dbReference type="ARBA" id="ARBA00037949"/>
    </source>
</evidence>
<dbReference type="SMART" id="SM00474">
    <property type="entry name" value="35EXOc"/>
    <property type="match status" value="1"/>
</dbReference>
<reference evidence="15 16" key="1">
    <citation type="submission" date="2015-08" db="EMBL/GenBank/DDBJ databases">
        <title>Ancestral chromatin configuration constrains chromatin evolution on differentiating sex chromosomes in Drosophila.</title>
        <authorList>
            <person name="Zhou Q."/>
            <person name="Bachtrog D."/>
        </authorList>
    </citation>
    <scope>NUCLEOTIDE SEQUENCE [LARGE SCALE GENOMIC DNA]</scope>
    <source>
        <tissue evidence="15">Whole larvae</tissue>
    </source>
</reference>
<evidence type="ECO:0000259" key="14">
    <source>
        <dbReference type="SMART" id="SM00474"/>
    </source>
</evidence>
<dbReference type="SUPFAM" id="SSF53098">
    <property type="entry name" value="Ribonuclease H-like"/>
    <property type="match status" value="1"/>
</dbReference>
<evidence type="ECO:0000256" key="12">
    <source>
        <dbReference type="ARBA" id="ARBA00045901"/>
    </source>
</evidence>
<protein>
    <recommendedName>
        <fullName evidence="10">3'-5' exonuclease</fullName>
    </recommendedName>
    <alternativeName>
        <fullName evidence="11">Werner Syndrome-like exonuclease</fullName>
    </alternativeName>
</protein>
<dbReference type="Proteomes" id="UP000494163">
    <property type="component" value="Chromosome 3R"/>
</dbReference>
<dbReference type="STRING" id="30019.A0A0M4F3D8"/>
<evidence type="ECO:0000256" key="5">
    <source>
        <dbReference type="ARBA" id="ARBA00022801"/>
    </source>
</evidence>
<dbReference type="GO" id="GO:0046872">
    <property type="term" value="F:metal ion binding"/>
    <property type="evidence" value="ECO:0007669"/>
    <property type="project" value="UniProtKB-KW"/>
</dbReference>
<feature type="compositionally biased region" description="Low complexity" evidence="13">
    <location>
        <begin position="100"/>
        <end position="116"/>
    </location>
</feature>
<organism evidence="15 16">
    <name type="scientific">Drosophila busckii</name>
    <name type="common">Fruit fly</name>
    <dbReference type="NCBI Taxonomy" id="30019"/>
    <lineage>
        <taxon>Eukaryota</taxon>
        <taxon>Metazoa</taxon>
        <taxon>Ecdysozoa</taxon>
        <taxon>Arthropoda</taxon>
        <taxon>Hexapoda</taxon>
        <taxon>Insecta</taxon>
        <taxon>Pterygota</taxon>
        <taxon>Neoptera</taxon>
        <taxon>Endopterygota</taxon>
        <taxon>Diptera</taxon>
        <taxon>Brachycera</taxon>
        <taxon>Muscomorpha</taxon>
        <taxon>Ephydroidea</taxon>
        <taxon>Drosophilidae</taxon>
        <taxon>Drosophila</taxon>
    </lineage>
</organism>
<evidence type="ECO:0000313" key="15">
    <source>
        <dbReference type="EMBL" id="ALC46100.1"/>
    </source>
</evidence>
<keyword evidence="4" id="KW-0479">Metal-binding</keyword>
<evidence type="ECO:0000256" key="7">
    <source>
        <dbReference type="ARBA" id="ARBA00022842"/>
    </source>
</evidence>
<dbReference type="FunFam" id="3.30.420.10:FF:000104">
    <property type="entry name" value="Werner Syndrome-like exonuclease"/>
    <property type="match status" value="1"/>
</dbReference>
<proteinExistence type="inferred from homology"/>
<evidence type="ECO:0000256" key="2">
    <source>
        <dbReference type="ARBA" id="ARBA00022553"/>
    </source>
</evidence>
<name>A0A0M4F3D8_DROBS</name>
<dbReference type="GO" id="GO:0003676">
    <property type="term" value="F:nucleic acid binding"/>
    <property type="evidence" value="ECO:0007669"/>
    <property type="project" value="InterPro"/>
</dbReference>
<accession>A0A0M4F3D8</accession>
<dbReference type="InterPro" id="IPR036397">
    <property type="entry name" value="RNaseH_sf"/>
</dbReference>
<sequence>MDKYLVKMPVKAKSNNVTEEKATAKEVTPKVKMPVKAKSNNVTEEKLAAKEVTPKTIKASKEIKEKISRNKRKSEDTPEETKDKENAETENPPKRRSTRVTRSTRSMAEEGPASPEEPSPEKLPFIKYTGAIKYYTESMEIAASADEVMQWVDKQTELDVVPMAFDMEWPFSFQTGPGKSSVIQICVDEKCCYVYQLTNVKKIPAALVALLNHPKVRLHGVNIKADFRKLQRDFPEVAADPLIEKCVDLGVWCNEICETGGRWSLERLAKFIAKQAVDKNKKVRMSKWHVIPLDENQLMYASIDVYIGQVIYRLLDQREKTKLKNETEFKEQNGDAAFKAVKALGENFLSKINEVEV</sequence>
<keyword evidence="2" id="KW-0597">Phosphoprotein</keyword>
<feature type="compositionally biased region" description="Basic and acidic residues" evidence="13">
    <location>
        <begin position="43"/>
        <end position="93"/>
    </location>
</feature>
<keyword evidence="8" id="KW-0539">Nucleus</keyword>
<dbReference type="Gene3D" id="3.30.420.10">
    <property type="entry name" value="Ribonuclease H-like superfamily/Ribonuclease H"/>
    <property type="match status" value="1"/>
</dbReference>
<evidence type="ECO:0000256" key="13">
    <source>
        <dbReference type="SAM" id="MobiDB-lite"/>
    </source>
</evidence>
<keyword evidence="6" id="KW-0269">Exonuclease</keyword>
<dbReference type="GO" id="GO:0006139">
    <property type="term" value="P:nucleobase-containing compound metabolic process"/>
    <property type="evidence" value="ECO:0007669"/>
    <property type="project" value="InterPro"/>
</dbReference>
<keyword evidence="16" id="KW-1185">Reference proteome</keyword>
<comment type="function">
    <text evidence="12">Has exonuclease activity on both single-stranded and duplex templates bearing overhangs, but not blunt ended duplex DNA, and cleaves in a 3'-5' direction. Essential for the formation of DNA replication focal centers. Has an important role in maintaining genome stability.</text>
</comment>
<dbReference type="OMA" id="CCYVYQL"/>
<evidence type="ECO:0000256" key="10">
    <source>
        <dbReference type="ARBA" id="ARBA00040531"/>
    </source>
</evidence>
<evidence type="ECO:0000256" key="4">
    <source>
        <dbReference type="ARBA" id="ARBA00022723"/>
    </source>
</evidence>
<evidence type="ECO:0000256" key="8">
    <source>
        <dbReference type="ARBA" id="ARBA00023242"/>
    </source>
</evidence>
<dbReference type="OrthoDB" id="10261556at2759"/>
<feature type="domain" description="3'-5' exonuclease" evidence="14">
    <location>
        <begin position="139"/>
        <end position="320"/>
    </location>
</feature>
<evidence type="ECO:0000256" key="11">
    <source>
        <dbReference type="ARBA" id="ARBA00042761"/>
    </source>
</evidence>
<comment type="similarity">
    <text evidence="9">Belongs to the WRNexo family.</text>
</comment>
<dbReference type="PANTHER" id="PTHR13620">
    <property type="entry name" value="3-5 EXONUCLEASE"/>
    <property type="match status" value="1"/>
</dbReference>
<evidence type="ECO:0000256" key="1">
    <source>
        <dbReference type="ARBA" id="ARBA00004123"/>
    </source>
</evidence>
<keyword evidence="3" id="KW-0540">Nuclease</keyword>
<evidence type="ECO:0000313" key="16">
    <source>
        <dbReference type="Proteomes" id="UP000494163"/>
    </source>
</evidence>
<keyword evidence="7" id="KW-0460">Magnesium</keyword>
<dbReference type="CDD" id="cd06141">
    <property type="entry name" value="WRN_exo"/>
    <property type="match status" value="1"/>
</dbReference>
<dbReference type="InterPro" id="IPR012337">
    <property type="entry name" value="RNaseH-like_sf"/>
</dbReference>
<dbReference type="AlphaFoldDB" id="A0A0M4F3D8"/>
<dbReference type="EMBL" id="CP012526">
    <property type="protein sequence ID" value="ALC46100.1"/>
    <property type="molecule type" value="Genomic_DNA"/>
</dbReference>
<dbReference type="InterPro" id="IPR002562">
    <property type="entry name" value="3'-5'_exonuclease_dom"/>
</dbReference>